<evidence type="ECO:0000313" key="2">
    <source>
        <dbReference type="Proteomes" id="UP001064048"/>
    </source>
</evidence>
<dbReference type="EMBL" id="CM046113">
    <property type="protein sequence ID" value="KAI8421220.1"/>
    <property type="molecule type" value="Genomic_DNA"/>
</dbReference>
<dbReference type="Proteomes" id="UP001064048">
    <property type="component" value="Chromosome 13"/>
</dbReference>
<evidence type="ECO:0000313" key="1">
    <source>
        <dbReference type="EMBL" id="KAI8421220.1"/>
    </source>
</evidence>
<gene>
    <name evidence="1" type="ORF">MSG28_008283</name>
</gene>
<protein>
    <submittedName>
        <fullName evidence="1">Uncharacterized protein</fullName>
    </submittedName>
</protein>
<sequence>MENTINGEKTDEKVPFEVALDKTGYGAYTYRCTGLAAVAVISYACVCYNSTILVPASACDLGTTLGQQGSMVAAPYMAGVVGSVLCGYLSDRHGRWRMLVVALTSSALVNALASLSINWLALLMLQCCSAFLAAGIYPIAMTLLSESVPLVRRNQTMLVVSSLMMVSQGVMAGMATTKRPVLAIPIIPLTFSYYIPALGIYWNSWRTLMLVYSLPGVIAFLGLYFYVQESPKFILAKGNTDQALRILRIIHRVNKGTDEFQVEGLISDQPHGAGKPSTKDHIVPLFKPPLRKYTLIMTLLFVIMQFIGGFLIWLPKISNQFIKLLQTGEGSNMTLCSIIETSLHSAHGPNTSASCSLNVTALLMVLVVSGMQFVSNGILSLAVDRFGRRNSVMVLVTLCGASGALVNLVPNAIATAIFFGGFLVGIIVVGAYTAIAVALFPTHLRTLAVAFTLTGGRLCGFFTIQIVNYLLVHSCRLGFYLFAAVFASSALVLTLLPDDRYLNKPRCDDQAEEGVALKPLVKPPE</sequence>
<organism evidence="1 2">
    <name type="scientific">Choristoneura fumiferana</name>
    <name type="common">Spruce budworm moth</name>
    <name type="synonym">Archips fumiferana</name>
    <dbReference type="NCBI Taxonomy" id="7141"/>
    <lineage>
        <taxon>Eukaryota</taxon>
        <taxon>Metazoa</taxon>
        <taxon>Ecdysozoa</taxon>
        <taxon>Arthropoda</taxon>
        <taxon>Hexapoda</taxon>
        <taxon>Insecta</taxon>
        <taxon>Pterygota</taxon>
        <taxon>Neoptera</taxon>
        <taxon>Endopterygota</taxon>
        <taxon>Lepidoptera</taxon>
        <taxon>Glossata</taxon>
        <taxon>Ditrysia</taxon>
        <taxon>Tortricoidea</taxon>
        <taxon>Tortricidae</taxon>
        <taxon>Tortricinae</taxon>
        <taxon>Choristoneura</taxon>
    </lineage>
</organism>
<proteinExistence type="predicted"/>
<reference evidence="1 2" key="1">
    <citation type="journal article" date="2022" name="Genome Biol. Evol.">
        <title>The Spruce Budworm Genome: Reconstructing the Evolutionary History of Antifreeze Proteins.</title>
        <authorList>
            <person name="Beliveau C."/>
            <person name="Gagne P."/>
            <person name="Picq S."/>
            <person name="Vernygora O."/>
            <person name="Keeling C.I."/>
            <person name="Pinkney K."/>
            <person name="Doucet D."/>
            <person name="Wen F."/>
            <person name="Johnston J.S."/>
            <person name="Maaroufi H."/>
            <person name="Boyle B."/>
            <person name="Laroche J."/>
            <person name="Dewar K."/>
            <person name="Juretic N."/>
            <person name="Blackburn G."/>
            <person name="Nisole A."/>
            <person name="Brunet B."/>
            <person name="Brandao M."/>
            <person name="Lumley L."/>
            <person name="Duan J."/>
            <person name="Quan G."/>
            <person name="Lucarotti C.J."/>
            <person name="Roe A.D."/>
            <person name="Sperling F.A.H."/>
            <person name="Levesque R.C."/>
            <person name="Cusson M."/>
        </authorList>
    </citation>
    <scope>NUCLEOTIDE SEQUENCE [LARGE SCALE GENOMIC DNA]</scope>
    <source>
        <strain evidence="1">Glfc:IPQL:Cfum</strain>
    </source>
</reference>
<accession>A0ACC0JAQ8</accession>
<keyword evidence="2" id="KW-1185">Reference proteome</keyword>
<comment type="caution">
    <text evidence="1">The sequence shown here is derived from an EMBL/GenBank/DDBJ whole genome shotgun (WGS) entry which is preliminary data.</text>
</comment>
<name>A0ACC0JAQ8_CHOFU</name>